<dbReference type="HOGENOM" id="CLU_3090632_0_0_1"/>
<accession>B8AWC0</accession>
<dbReference type="OMA" id="AGHGCCC"/>
<gene>
    <name evidence="1" type="ORF">OsI_19381</name>
</gene>
<evidence type="ECO:0000313" key="1">
    <source>
        <dbReference type="EMBL" id="EEC78939.1"/>
    </source>
</evidence>
<keyword evidence="2" id="KW-1185">Reference proteome</keyword>
<dbReference type="Proteomes" id="UP000007015">
    <property type="component" value="Chromosome 5"/>
</dbReference>
<dbReference type="EMBL" id="CM000130">
    <property type="protein sequence ID" value="EEC78939.1"/>
    <property type="molecule type" value="Genomic_DNA"/>
</dbReference>
<proteinExistence type="predicted"/>
<dbReference type="Gramene" id="BGIOSGA018337-TA">
    <property type="protein sequence ID" value="BGIOSGA018337-PA"/>
    <property type="gene ID" value="BGIOSGA018337"/>
</dbReference>
<name>B8AWC0_ORYSI</name>
<evidence type="ECO:0000313" key="2">
    <source>
        <dbReference type="Proteomes" id="UP000007015"/>
    </source>
</evidence>
<protein>
    <submittedName>
        <fullName evidence="1">Uncharacterized protein</fullName>
    </submittedName>
</protein>
<dbReference type="AlphaFoldDB" id="B8AWC0"/>
<reference evidence="1 2" key="1">
    <citation type="journal article" date="2005" name="PLoS Biol.">
        <title>The genomes of Oryza sativa: a history of duplications.</title>
        <authorList>
            <person name="Yu J."/>
            <person name="Wang J."/>
            <person name="Lin W."/>
            <person name="Li S."/>
            <person name="Li H."/>
            <person name="Zhou J."/>
            <person name="Ni P."/>
            <person name="Dong W."/>
            <person name="Hu S."/>
            <person name="Zeng C."/>
            <person name="Zhang J."/>
            <person name="Zhang Y."/>
            <person name="Li R."/>
            <person name="Xu Z."/>
            <person name="Li S."/>
            <person name="Li X."/>
            <person name="Zheng H."/>
            <person name="Cong L."/>
            <person name="Lin L."/>
            <person name="Yin J."/>
            <person name="Geng J."/>
            <person name="Li G."/>
            <person name="Shi J."/>
            <person name="Liu J."/>
            <person name="Lv H."/>
            <person name="Li J."/>
            <person name="Wang J."/>
            <person name="Deng Y."/>
            <person name="Ran L."/>
            <person name="Shi X."/>
            <person name="Wang X."/>
            <person name="Wu Q."/>
            <person name="Li C."/>
            <person name="Ren X."/>
            <person name="Wang J."/>
            <person name="Wang X."/>
            <person name="Li D."/>
            <person name="Liu D."/>
            <person name="Zhang X."/>
            <person name="Ji Z."/>
            <person name="Zhao W."/>
            <person name="Sun Y."/>
            <person name="Zhang Z."/>
            <person name="Bao J."/>
            <person name="Han Y."/>
            <person name="Dong L."/>
            <person name="Ji J."/>
            <person name="Chen P."/>
            <person name="Wu S."/>
            <person name="Liu J."/>
            <person name="Xiao Y."/>
            <person name="Bu D."/>
            <person name="Tan J."/>
            <person name="Yang L."/>
            <person name="Ye C."/>
            <person name="Zhang J."/>
            <person name="Xu J."/>
            <person name="Zhou Y."/>
            <person name="Yu Y."/>
            <person name="Zhang B."/>
            <person name="Zhuang S."/>
            <person name="Wei H."/>
            <person name="Liu B."/>
            <person name="Lei M."/>
            <person name="Yu H."/>
            <person name="Li Y."/>
            <person name="Xu H."/>
            <person name="Wei S."/>
            <person name="He X."/>
            <person name="Fang L."/>
            <person name="Zhang Z."/>
            <person name="Zhang Y."/>
            <person name="Huang X."/>
            <person name="Su Z."/>
            <person name="Tong W."/>
            <person name="Li J."/>
            <person name="Tong Z."/>
            <person name="Li S."/>
            <person name="Ye J."/>
            <person name="Wang L."/>
            <person name="Fang L."/>
            <person name="Lei T."/>
            <person name="Chen C."/>
            <person name="Chen H."/>
            <person name="Xu Z."/>
            <person name="Li H."/>
            <person name="Huang H."/>
            <person name="Zhang F."/>
            <person name="Xu H."/>
            <person name="Li N."/>
            <person name="Zhao C."/>
            <person name="Li S."/>
            <person name="Dong L."/>
            <person name="Huang Y."/>
            <person name="Li L."/>
            <person name="Xi Y."/>
            <person name="Qi Q."/>
            <person name="Li W."/>
            <person name="Zhang B."/>
            <person name="Hu W."/>
            <person name="Zhang Y."/>
            <person name="Tian X."/>
            <person name="Jiao Y."/>
            <person name="Liang X."/>
            <person name="Jin J."/>
            <person name="Gao L."/>
            <person name="Zheng W."/>
            <person name="Hao B."/>
            <person name="Liu S."/>
            <person name="Wang W."/>
            <person name="Yuan L."/>
            <person name="Cao M."/>
            <person name="McDermott J."/>
            <person name="Samudrala R."/>
            <person name="Wang J."/>
            <person name="Wong G.K."/>
            <person name="Yang H."/>
        </authorList>
    </citation>
    <scope>NUCLEOTIDE SEQUENCE [LARGE SCALE GENOMIC DNA]</scope>
    <source>
        <strain evidence="2">cv. 93-11</strain>
    </source>
</reference>
<organism evidence="1 2">
    <name type="scientific">Oryza sativa subsp. indica</name>
    <name type="common">Rice</name>
    <dbReference type="NCBI Taxonomy" id="39946"/>
    <lineage>
        <taxon>Eukaryota</taxon>
        <taxon>Viridiplantae</taxon>
        <taxon>Streptophyta</taxon>
        <taxon>Embryophyta</taxon>
        <taxon>Tracheophyta</taxon>
        <taxon>Spermatophyta</taxon>
        <taxon>Magnoliopsida</taxon>
        <taxon>Liliopsida</taxon>
        <taxon>Poales</taxon>
        <taxon>Poaceae</taxon>
        <taxon>BOP clade</taxon>
        <taxon>Oryzoideae</taxon>
        <taxon>Oryzeae</taxon>
        <taxon>Oryzinae</taxon>
        <taxon>Oryza</taxon>
        <taxon>Oryza sativa</taxon>
    </lineage>
</organism>
<sequence length="52" mass="5527">MGRALIRQPQQLLGSSPSPSGRCFRGSMLLARTSATSSMSSSAGYGCCCQWR</sequence>